<dbReference type="Proteomes" id="UP000217448">
    <property type="component" value="Unassembled WGS sequence"/>
</dbReference>
<feature type="compositionally biased region" description="Low complexity" evidence="1">
    <location>
        <begin position="82"/>
        <end position="106"/>
    </location>
</feature>
<organism evidence="2 3">
    <name type="scientific">Alloyangia mangrovi</name>
    <dbReference type="NCBI Taxonomy" id="1779329"/>
    <lineage>
        <taxon>Bacteria</taxon>
        <taxon>Pseudomonadati</taxon>
        <taxon>Pseudomonadota</taxon>
        <taxon>Alphaproteobacteria</taxon>
        <taxon>Rhodobacterales</taxon>
        <taxon>Roseobacteraceae</taxon>
        <taxon>Alloyangia</taxon>
    </lineage>
</organism>
<evidence type="ECO:0000313" key="2">
    <source>
        <dbReference type="EMBL" id="MCT4371084.1"/>
    </source>
</evidence>
<keyword evidence="3" id="KW-1185">Reference proteome</keyword>
<evidence type="ECO:0000256" key="1">
    <source>
        <dbReference type="SAM" id="MobiDB-lite"/>
    </source>
</evidence>
<proteinExistence type="predicted"/>
<evidence type="ECO:0000313" key="3">
    <source>
        <dbReference type="Proteomes" id="UP000217448"/>
    </source>
</evidence>
<comment type="caution">
    <text evidence="2">The sequence shown here is derived from an EMBL/GenBank/DDBJ whole genome shotgun (WGS) entry which is preliminary data.</text>
</comment>
<name>A0ABT2KL30_9RHOB</name>
<protein>
    <submittedName>
        <fullName evidence="2">Uncharacterized protein</fullName>
    </submittedName>
</protein>
<dbReference type="RefSeq" id="WP_260349017.1">
    <property type="nucleotide sequence ID" value="NZ_NTHN02000020.1"/>
</dbReference>
<accession>A0ABT2KL30</accession>
<dbReference type="EMBL" id="NTHN02000020">
    <property type="protein sequence ID" value="MCT4371084.1"/>
    <property type="molecule type" value="Genomic_DNA"/>
</dbReference>
<feature type="region of interest" description="Disordered" evidence="1">
    <location>
        <begin position="1"/>
        <end position="25"/>
    </location>
</feature>
<gene>
    <name evidence="2" type="ORF">CLG85_012470</name>
</gene>
<sequence>MSKTLRRSCASCGVSRSKSNVAKPRAINASATARLRGLSRLDPLPWAKMTSPRGSAGTERSPASASGGTETLRREGTAESPAETSSAQASRSSPWVSSSLSWWKSS</sequence>
<reference evidence="3" key="1">
    <citation type="submission" date="2023-07" db="EMBL/GenBank/DDBJ databases">
        <title>Yangia mangrovi SAOS 153D genome.</title>
        <authorList>
            <person name="Verma A."/>
            <person name="Pal Y."/>
            <person name="Sundharam S."/>
            <person name="Bisht B."/>
            <person name="Srinivasan K."/>
        </authorList>
    </citation>
    <scope>NUCLEOTIDE SEQUENCE [LARGE SCALE GENOMIC DNA]</scope>
    <source>
        <strain evidence="3">SAOS 153D</strain>
    </source>
</reference>
<feature type="region of interest" description="Disordered" evidence="1">
    <location>
        <begin position="38"/>
        <end position="106"/>
    </location>
</feature>